<feature type="region of interest" description="Disordered" evidence="1">
    <location>
        <begin position="45"/>
        <end position="88"/>
    </location>
</feature>
<feature type="compositionally biased region" description="Low complexity" evidence="1">
    <location>
        <begin position="67"/>
        <end position="80"/>
    </location>
</feature>
<sequence length="88" mass="9101">MASLGSGRLRAVRRRSAVRSEPVLPAGPVPRLSCCRAVLSRVAGMLHPPEPGRRPRRRGAPRRPRARCAAVPGGPSSLAGPAGGPSGH</sequence>
<feature type="region of interest" description="Disordered" evidence="1">
    <location>
        <begin position="1"/>
        <end position="28"/>
    </location>
</feature>
<dbReference type="EMBL" id="ACVN02000269">
    <property type="protein sequence ID" value="ERK51862.1"/>
    <property type="molecule type" value="Genomic_DNA"/>
</dbReference>
<gene>
    <name evidence="2" type="ORF">HMPREF0682_1967</name>
</gene>
<evidence type="ECO:0000313" key="2">
    <source>
        <dbReference type="EMBL" id="ERK51862.1"/>
    </source>
</evidence>
<dbReference type="Proteomes" id="UP000017052">
    <property type="component" value="Unassembled WGS sequence"/>
</dbReference>
<evidence type="ECO:0000313" key="3">
    <source>
        <dbReference type="Proteomes" id="UP000017052"/>
    </source>
</evidence>
<dbReference type="AlphaFoldDB" id="U2RMB4"/>
<reference evidence="2" key="1">
    <citation type="submission" date="2013-08" db="EMBL/GenBank/DDBJ databases">
        <authorList>
            <person name="Durkin A.S."/>
            <person name="Haft D.R."/>
            <person name="McCorrison J."/>
            <person name="Torralba M."/>
            <person name="Gillis M."/>
            <person name="Haft D.H."/>
            <person name="Methe B."/>
            <person name="Sutton G."/>
            <person name="Nelson K.E."/>
        </authorList>
    </citation>
    <scope>NUCLEOTIDE SEQUENCE [LARGE SCALE GENOMIC DNA]</scope>
    <source>
        <strain evidence="2">F0233</strain>
    </source>
</reference>
<organism evidence="2 3">
    <name type="scientific">Propionibacterium acidifaciens F0233</name>
    <dbReference type="NCBI Taxonomy" id="553198"/>
    <lineage>
        <taxon>Bacteria</taxon>
        <taxon>Bacillati</taxon>
        <taxon>Actinomycetota</taxon>
        <taxon>Actinomycetes</taxon>
        <taxon>Propionibacteriales</taxon>
        <taxon>Propionibacteriaceae</taxon>
        <taxon>Propionibacterium</taxon>
    </lineage>
</organism>
<comment type="caution">
    <text evidence="2">The sequence shown here is derived from an EMBL/GenBank/DDBJ whole genome shotgun (WGS) entry which is preliminary data.</text>
</comment>
<name>U2RMB4_9ACTN</name>
<protein>
    <submittedName>
        <fullName evidence="2">Uncharacterized protein</fullName>
    </submittedName>
</protein>
<proteinExistence type="predicted"/>
<accession>U2RMB4</accession>
<feature type="compositionally biased region" description="Basic residues" evidence="1">
    <location>
        <begin position="54"/>
        <end position="66"/>
    </location>
</feature>
<keyword evidence="3" id="KW-1185">Reference proteome</keyword>
<evidence type="ECO:0000256" key="1">
    <source>
        <dbReference type="SAM" id="MobiDB-lite"/>
    </source>
</evidence>